<dbReference type="InParanoid" id="A0A804KIU1"/>
<sequence>MVPLGQTATTKQQDYLTSNSNPHQKSNITLINRNKKLSSTIYLAFDCHKN</sequence>
<dbReference type="Gramene" id="Ma09_t12400.1">
    <property type="protein sequence ID" value="Ma09_p12400.1"/>
    <property type="gene ID" value="Ma09_g12400"/>
</dbReference>
<name>A0A804KIU1_MUSAM</name>
<dbReference type="AlphaFoldDB" id="A0A804KIU1"/>
<dbReference type="Proteomes" id="UP000012960">
    <property type="component" value="Unplaced"/>
</dbReference>
<accession>A0A804KIU1</accession>
<organism evidence="2 3">
    <name type="scientific">Musa acuminata subsp. malaccensis</name>
    <name type="common">Wild banana</name>
    <name type="synonym">Musa malaccensis</name>
    <dbReference type="NCBI Taxonomy" id="214687"/>
    <lineage>
        <taxon>Eukaryota</taxon>
        <taxon>Viridiplantae</taxon>
        <taxon>Streptophyta</taxon>
        <taxon>Embryophyta</taxon>
        <taxon>Tracheophyta</taxon>
        <taxon>Spermatophyta</taxon>
        <taxon>Magnoliopsida</taxon>
        <taxon>Liliopsida</taxon>
        <taxon>Zingiberales</taxon>
        <taxon>Musaceae</taxon>
        <taxon>Musa</taxon>
    </lineage>
</organism>
<evidence type="ECO:0000256" key="1">
    <source>
        <dbReference type="SAM" id="MobiDB-lite"/>
    </source>
</evidence>
<reference evidence="2" key="1">
    <citation type="submission" date="2021-05" db="UniProtKB">
        <authorList>
            <consortium name="EnsemblPlants"/>
        </authorList>
    </citation>
    <scope>IDENTIFICATION</scope>
    <source>
        <strain evidence="2">subsp. malaccensis</strain>
    </source>
</reference>
<feature type="region of interest" description="Disordered" evidence="1">
    <location>
        <begin position="1"/>
        <end position="26"/>
    </location>
</feature>
<evidence type="ECO:0000313" key="3">
    <source>
        <dbReference type="Proteomes" id="UP000012960"/>
    </source>
</evidence>
<protein>
    <submittedName>
        <fullName evidence="2">Uncharacterized protein</fullName>
    </submittedName>
</protein>
<evidence type="ECO:0000313" key="2">
    <source>
        <dbReference type="EnsemblPlants" id="Ma09_p12400.1"/>
    </source>
</evidence>
<keyword evidence="3" id="KW-1185">Reference proteome</keyword>
<dbReference type="EnsemblPlants" id="Ma09_t12400.1">
    <property type="protein sequence ID" value="Ma09_p12400.1"/>
    <property type="gene ID" value="Ma09_g12400"/>
</dbReference>
<proteinExistence type="predicted"/>